<reference evidence="2" key="1">
    <citation type="journal article" date="2019" name="bioRxiv">
        <title>The Genome of the Zebra Mussel, Dreissena polymorpha: A Resource for Invasive Species Research.</title>
        <authorList>
            <person name="McCartney M.A."/>
            <person name="Auch B."/>
            <person name="Kono T."/>
            <person name="Mallez S."/>
            <person name="Zhang Y."/>
            <person name="Obille A."/>
            <person name="Becker A."/>
            <person name="Abrahante J.E."/>
            <person name="Garbe J."/>
            <person name="Badalamenti J.P."/>
            <person name="Herman A."/>
            <person name="Mangelson H."/>
            <person name="Liachko I."/>
            <person name="Sullivan S."/>
            <person name="Sone E.D."/>
            <person name="Koren S."/>
            <person name="Silverstein K.A.T."/>
            <person name="Beckman K.B."/>
            <person name="Gohl D.M."/>
        </authorList>
    </citation>
    <scope>NUCLEOTIDE SEQUENCE</scope>
    <source>
        <strain evidence="2">Duluth1</strain>
        <tissue evidence="2">Whole animal</tissue>
    </source>
</reference>
<organism evidence="2 3">
    <name type="scientific">Dreissena polymorpha</name>
    <name type="common">Zebra mussel</name>
    <name type="synonym">Mytilus polymorpha</name>
    <dbReference type="NCBI Taxonomy" id="45954"/>
    <lineage>
        <taxon>Eukaryota</taxon>
        <taxon>Metazoa</taxon>
        <taxon>Spiralia</taxon>
        <taxon>Lophotrochozoa</taxon>
        <taxon>Mollusca</taxon>
        <taxon>Bivalvia</taxon>
        <taxon>Autobranchia</taxon>
        <taxon>Heteroconchia</taxon>
        <taxon>Euheterodonta</taxon>
        <taxon>Imparidentia</taxon>
        <taxon>Neoheterodontei</taxon>
        <taxon>Myida</taxon>
        <taxon>Dreissenoidea</taxon>
        <taxon>Dreissenidae</taxon>
        <taxon>Dreissena</taxon>
    </lineage>
</organism>
<evidence type="ECO:0000256" key="1">
    <source>
        <dbReference type="SAM" id="MobiDB-lite"/>
    </source>
</evidence>
<dbReference type="AlphaFoldDB" id="A0A9D3Z3D8"/>
<accession>A0A9D3Z3D8</accession>
<feature type="compositionally biased region" description="Basic and acidic residues" evidence="1">
    <location>
        <begin position="17"/>
        <end position="47"/>
    </location>
</feature>
<keyword evidence="3" id="KW-1185">Reference proteome</keyword>
<comment type="caution">
    <text evidence="2">The sequence shown here is derived from an EMBL/GenBank/DDBJ whole genome shotgun (WGS) entry which is preliminary data.</text>
</comment>
<reference evidence="2" key="2">
    <citation type="submission" date="2020-11" db="EMBL/GenBank/DDBJ databases">
        <authorList>
            <person name="McCartney M.A."/>
            <person name="Auch B."/>
            <person name="Kono T."/>
            <person name="Mallez S."/>
            <person name="Becker A."/>
            <person name="Gohl D.M."/>
            <person name="Silverstein K.A.T."/>
            <person name="Koren S."/>
            <person name="Bechman K.B."/>
            <person name="Herman A."/>
            <person name="Abrahante J.E."/>
            <person name="Garbe J."/>
        </authorList>
    </citation>
    <scope>NUCLEOTIDE SEQUENCE</scope>
    <source>
        <strain evidence="2">Duluth1</strain>
        <tissue evidence="2">Whole animal</tissue>
    </source>
</reference>
<proteinExistence type="predicted"/>
<dbReference type="Proteomes" id="UP000828390">
    <property type="component" value="Unassembled WGS sequence"/>
</dbReference>
<sequence>MSHASTDNVILRTQRGGVEREREEREIARERERESERAREREIERRSEGSIEIHLLSLSIYSLSSLAYRFCSRALSCYLSLSLSLLSLVYLFSIRTTLSSLYSLSLLSLLERERERGFEVLV</sequence>
<evidence type="ECO:0000313" key="3">
    <source>
        <dbReference type="Proteomes" id="UP000828390"/>
    </source>
</evidence>
<dbReference type="EMBL" id="JAIWYP010000014">
    <property type="protein sequence ID" value="KAH3711084.1"/>
    <property type="molecule type" value="Genomic_DNA"/>
</dbReference>
<protein>
    <submittedName>
        <fullName evidence="2">Uncharacterized protein</fullName>
    </submittedName>
</protein>
<gene>
    <name evidence="2" type="ORF">DPMN_070584</name>
</gene>
<name>A0A9D3Z3D8_DREPO</name>
<evidence type="ECO:0000313" key="2">
    <source>
        <dbReference type="EMBL" id="KAH3711084.1"/>
    </source>
</evidence>
<feature type="region of interest" description="Disordered" evidence="1">
    <location>
        <begin position="1"/>
        <end position="47"/>
    </location>
</feature>